<dbReference type="InterPro" id="IPR012902">
    <property type="entry name" value="N_methyl_site"/>
</dbReference>
<dbReference type="eggNOG" id="COG2165">
    <property type="taxonomic scope" value="Bacteria"/>
</dbReference>
<dbReference type="InterPro" id="IPR045584">
    <property type="entry name" value="Pilin-like"/>
</dbReference>
<dbReference type="SUPFAM" id="SSF54523">
    <property type="entry name" value="Pili subunits"/>
    <property type="match status" value="1"/>
</dbReference>
<proteinExistence type="predicted"/>
<dbReference type="NCBIfam" id="TIGR02532">
    <property type="entry name" value="IV_pilin_GFxxxE"/>
    <property type="match status" value="1"/>
</dbReference>
<gene>
    <name evidence="3" type="ORF">DesU5LDRAFT_3131</name>
</gene>
<keyword evidence="2" id="KW-0472">Membrane</keyword>
<keyword evidence="2" id="KW-1133">Transmembrane helix</keyword>
<dbReference type="Gene3D" id="3.30.700.10">
    <property type="entry name" value="Glycoprotein, Type 4 Pilin"/>
    <property type="match status" value="1"/>
</dbReference>
<dbReference type="STRING" id="596152.DesU5LDRAFT_3131"/>
<evidence type="ECO:0000256" key="2">
    <source>
        <dbReference type="SAM" id="Phobius"/>
    </source>
</evidence>
<dbReference type="EMBL" id="JH600068">
    <property type="protein sequence ID" value="EIG54765.1"/>
    <property type="molecule type" value="Genomic_DNA"/>
</dbReference>
<dbReference type="HOGENOM" id="CLU_137838_0_0_7"/>
<accession>I2Q4Q9</accession>
<name>I2Q4Q9_9BACT</name>
<dbReference type="Pfam" id="PF07963">
    <property type="entry name" value="N_methyl"/>
    <property type="match status" value="1"/>
</dbReference>
<feature type="region of interest" description="Disordered" evidence="1">
    <location>
        <begin position="123"/>
        <end position="146"/>
    </location>
</feature>
<dbReference type="OrthoDB" id="5459763at2"/>
<feature type="compositionally biased region" description="Gly residues" evidence="1">
    <location>
        <begin position="135"/>
        <end position="146"/>
    </location>
</feature>
<evidence type="ECO:0000313" key="3">
    <source>
        <dbReference type="EMBL" id="EIG54765.1"/>
    </source>
</evidence>
<dbReference type="AlphaFoldDB" id="I2Q4Q9"/>
<dbReference type="PROSITE" id="PS00409">
    <property type="entry name" value="PROKAR_NTER_METHYL"/>
    <property type="match status" value="1"/>
</dbReference>
<reference evidence="3" key="1">
    <citation type="submission" date="2011-11" db="EMBL/GenBank/DDBJ databases">
        <title>Improved High-Quality Draft sequence of Desulfovibrio sp. U5L.</title>
        <authorList>
            <consortium name="US DOE Joint Genome Institute"/>
            <person name="Lucas S."/>
            <person name="Han J."/>
            <person name="Lapidus A."/>
            <person name="Cheng J.-F."/>
            <person name="Goodwin L."/>
            <person name="Pitluck S."/>
            <person name="Peters L."/>
            <person name="Ovchinnikova G."/>
            <person name="Held B."/>
            <person name="Detter J.C."/>
            <person name="Han C."/>
            <person name="Tapia R."/>
            <person name="Land M."/>
            <person name="Hauser L."/>
            <person name="Kyrpides N."/>
            <person name="Ivanova N."/>
            <person name="Pagani I."/>
            <person name="Gabster J."/>
            <person name="Walker C."/>
            <person name="Stolyar S."/>
            <person name="Stahl D."/>
            <person name="Arkin A."/>
            <person name="Dehal P."/>
            <person name="Hazen T."/>
            <person name="Woyke T."/>
        </authorList>
    </citation>
    <scope>NUCLEOTIDE SEQUENCE [LARGE SCALE GENOMIC DNA]</scope>
    <source>
        <strain evidence="3">U5L</strain>
    </source>
</reference>
<keyword evidence="2" id="KW-0812">Transmembrane</keyword>
<organism evidence="3">
    <name type="scientific">Desulfovibrio sp. U5L</name>
    <dbReference type="NCBI Taxonomy" id="596152"/>
    <lineage>
        <taxon>Bacteria</taxon>
        <taxon>Pseudomonadati</taxon>
        <taxon>Thermodesulfobacteriota</taxon>
        <taxon>Desulfovibrionia</taxon>
        <taxon>Desulfovibrionales</taxon>
        <taxon>Desulfovibrionaceae</taxon>
        <taxon>Desulfovibrio</taxon>
    </lineage>
</organism>
<evidence type="ECO:0000256" key="1">
    <source>
        <dbReference type="SAM" id="MobiDB-lite"/>
    </source>
</evidence>
<protein>
    <submittedName>
        <fullName evidence="3">Prepilin-type N-terminal cleavage/methylation domain-containing protein</fullName>
    </submittedName>
</protein>
<sequence>MVKTRDHRKGEQGFTLIEIIAVLVILGILAVVAVPKYLDLQTEARKSAAKGLIAAAQSQLSMGYAVHKLNASDTSVTTPANECNKVVVSNADGKVTCAGTAWNANVTITANVTEGGDVTGYWNSPEAAAATDTGTGTGGTDTGAGL</sequence>
<feature type="transmembrane region" description="Helical" evidence="2">
    <location>
        <begin position="12"/>
        <end position="34"/>
    </location>
</feature>